<dbReference type="GO" id="GO:0051537">
    <property type="term" value="F:2 iron, 2 sulfur cluster binding"/>
    <property type="evidence" value="ECO:0007669"/>
    <property type="project" value="UniProtKB-KW"/>
</dbReference>
<dbReference type="SUPFAM" id="SSF52833">
    <property type="entry name" value="Thioredoxin-like"/>
    <property type="match status" value="1"/>
</dbReference>
<evidence type="ECO:0000256" key="5">
    <source>
        <dbReference type="ARBA" id="ARBA00023014"/>
    </source>
</evidence>
<evidence type="ECO:0000256" key="6">
    <source>
        <dbReference type="ARBA" id="ARBA00023284"/>
    </source>
</evidence>
<dbReference type="GO" id="GO:0015036">
    <property type="term" value="F:disulfide oxidoreductase activity"/>
    <property type="evidence" value="ECO:0007669"/>
    <property type="project" value="InterPro"/>
</dbReference>
<dbReference type="AlphaFoldDB" id="A0A398BTR2"/>
<dbReference type="NCBIfam" id="TIGR00365">
    <property type="entry name" value="Grx4 family monothiol glutaredoxin"/>
    <property type="match status" value="1"/>
</dbReference>
<evidence type="ECO:0000256" key="8">
    <source>
        <dbReference type="PIRSR" id="PIRSR005894-2"/>
    </source>
</evidence>
<evidence type="ECO:0000256" key="4">
    <source>
        <dbReference type="ARBA" id="ARBA00023004"/>
    </source>
</evidence>
<keyword evidence="6" id="KW-0676">Redox-active center</keyword>
<evidence type="ECO:0000256" key="7">
    <source>
        <dbReference type="PIRNR" id="PIRNR005894"/>
    </source>
</evidence>
<dbReference type="GO" id="GO:0046872">
    <property type="term" value="F:metal ion binding"/>
    <property type="evidence" value="ECO:0007669"/>
    <property type="project" value="UniProtKB-KW"/>
</dbReference>
<keyword evidence="3 8" id="KW-0479">Metal-binding</keyword>
<dbReference type="InterPro" id="IPR002109">
    <property type="entry name" value="Glutaredoxin"/>
</dbReference>
<dbReference type="PANTHER" id="PTHR10293">
    <property type="entry name" value="GLUTAREDOXIN FAMILY MEMBER"/>
    <property type="match status" value="1"/>
</dbReference>
<dbReference type="Proteomes" id="UP000266649">
    <property type="component" value="Unassembled WGS sequence"/>
</dbReference>
<dbReference type="InterPro" id="IPR036249">
    <property type="entry name" value="Thioredoxin-like_sf"/>
</dbReference>
<dbReference type="PROSITE" id="PS51354">
    <property type="entry name" value="GLUTAREDOXIN_2"/>
    <property type="match status" value="1"/>
</dbReference>
<dbReference type="InterPro" id="IPR004480">
    <property type="entry name" value="Monothiol_GRX-rel"/>
</dbReference>
<keyword evidence="5 8" id="KW-0411">Iron-sulfur</keyword>
<evidence type="ECO:0000256" key="3">
    <source>
        <dbReference type="ARBA" id="ARBA00022723"/>
    </source>
</evidence>
<evidence type="ECO:0000313" key="11">
    <source>
        <dbReference type="Proteomes" id="UP000266649"/>
    </source>
</evidence>
<dbReference type="OrthoDB" id="9804115at2"/>
<keyword evidence="11" id="KW-1185">Reference proteome</keyword>
<evidence type="ECO:0000259" key="9">
    <source>
        <dbReference type="Pfam" id="PF00462"/>
    </source>
</evidence>
<reference evidence="10 11" key="1">
    <citation type="submission" date="2018-09" db="EMBL/GenBank/DDBJ databases">
        <title>Gemmobacter lutimaris sp. nov., a marine bacterium isolated from tidal flat.</title>
        <authorList>
            <person name="Lee D.W."/>
            <person name="Yoo Y."/>
            <person name="Kim J.-J."/>
            <person name="Kim B.S."/>
        </authorList>
    </citation>
    <scope>NUCLEOTIDE SEQUENCE [LARGE SCALE GENOMIC DNA]</scope>
    <source>
        <strain evidence="10 11">YJ-T1-11</strain>
    </source>
</reference>
<dbReference type="InterPro" id="IPR014434">
    <property type="entry name" value="Monothiol_GRX"/>
</dbReference>
<gene>
    <name evidence="10" type="primary">grxD</name>
    <name evidence="10" type="ORF">D2N39_13535</name>
</gene>
<accession>A0A398BTR2</accession>
<comment type="similarity">
    <text evidence="1 7">Belongs to the glutaredoxin family. Monothiol subfamily.</text>
</comment>
<evidence type="ECO:0000256" key="1">
    <source>
        <dbReference type="ARBA" id="ARBA00009630"/>
    </source>
</evidence>
<evidence type="ECO:0000256" key="2">
    <source>
        <dbReference type="ARBA" id="ARBA00022714"/>
    </source>
</evidence>
<dbReference type="Gene3D" id="3.40.30.10">
    <property type="entry name" value="Glutaredoxin"/>
    <property type="match status" value="1"/>
</dbReference>
<dbReference type="RefSeq" id="WP_119135413.1">
    <property type="nucleotide sequence ID" value="NZ_QXXQ01000007.1"/>
</dbReference>
<dbReference type="CDD" id="cd03028">
    <property type="entry name" value="GRX_PICOT_like"/>
    <property type="match status" value="1"/>
</dbReference>
<protein>
    <recommendedName>
        <fullName evidence="7">Glutaredoxin</fullName>
    </recommendedName>
</protein>
<dbReference type="FunFam" id="3.40.30.10:FF:000005">
    <property type="entry name" value="Glutaredoxin 5"/>
    <property type="match status" value="1"/>
</dbReference>
<keyword evidence="4 8" id="KW-0408">Iron</keyword>
<feature type="binding site" evidence="8">
    <location>
        <position position="29"/>
    </location>
    <ligand>
        <name>[2Fe-2S] cluster</name>
        <dbReference type="ChEBI" id="CHEBI:190135"/>
        <note>ligand shared between dimeric partners</note>
    </ligand>
</feature>
<keyword evidence="2 8" id="KW-0001">2Fe-2S</keyword>
<dbReference type="InterPro" id="IPR033658">
    <property type="entry name" value="GRX_PICOT-like"/>
</dbReference>
<dbReference type="PIRSF" id="PIRSF005894">
    <property type="entry name" value="Monothiol_GRX"/>
    <property type="match status" value="1"/>
</dbReference>
<dbReference type="EMBL" id="QXXQ01000007">
    <property type="protein sequence ID" value="RID91270.1"/>
    <property type="molecule type" value="Genomic_DNA"/>
</dbReference>
<sequence length="119" mass="13071">MSAQDQIRETITKNDVVLFMKGTKMMPQCGFSSRVAGILNYMGVEFADVNVLADAEIRQGIKDFSDWPTIPQLYVKGEFVGGCDIVTEMTISGELDTLLETNGIGFNKEAADKIREANA</sequence>
<evidence type="ECO:0000313" key="10">
    <source>
        <dbReference type="EMBL" id="RID91270.1"/>
    </source>
</evidence>
<proteinExistence type="inferred from homology"/>
<dbReference type="PANTHER" id="PTHR10293:SF72">
    <property type="entry name" value="MONOTHIOL GLUTAREDOXIN-S14, CHLOROPLASTIC"/>
    <property type="match status" value="1"/>
</dbReference>
<feature type="domain" description="Glutaredoxin" evidence="9">
    <location>
        <begin position="16"/>
        <end position="80"/>
    </location>
</feature>
<name>A0A398BTR2_9RHOB</name>
<organism evidence="10 11">
    <name type="scientific">Gemmobacter lutimaris</name>
    <dbReference type="NCBI Taxonomy" id="2306023"/>
    <lineage>
        <taxon>Bacteria</taxon>
        <taxon>Pseudomonadati</taxon>
        <taxon>Pseudomonadota</taxon>
        <taxon>Alphaproteobacteria</taxon>
        <taxon>Rhodobacterales</taxon>
        <taxon>Paracoccaceae</taxon>
        <taxon>Gemmobacter</taxon>
    </lineage>
</organism>
<dbReference type="Pfam" id="PF00462">
    <property type="entry name" value="Glutaredoxin"/>
    <property type="match status" value="1"/>
</dbReference>
<comment type="caution">
    <text evidence="10">The sequence shown here is derived from an EMBL/GenBank/DDBJ whole genome shotgun (WGS) entry which is preliminary data.</text>
</comment>